<name>A0ABQ4R2K8_9HYPH</name>
<dbReference type="Proteomes" id="UP001055167">
    <property type="component" value="Unassembled WGS sequence"/>
</dbReference>
<proteinExistence type="predicted"/>
<gene>
    <name evidence="1" type="ORF">OPKNFCMD_4542</name>
</gene>
<accession>A0ABQ4R2K8</accession>
<protein>
    <submittedName>
        <fullName evidence="1">Uncharacterized protein</fullName>
    </submittedName>
</protein>
<comment type="caution">
    <text evidence="1">The sequence shown here is derived from an EMBL/GenBank/DDBJ whole genome shotgun (WGS) entry which is preliminary data.</text>
</comment>
<dbReference type="RefSeq" id="WP_162501596.1">
    <property type="nucleotide sequence ID" value="NZ_BPQH01000015.1"/>
</dbReference>
<keyword evidence="2" id="KW-1185">Reference proteome</keyword>
<sequence>MAQDDSFTLDQSIAAQKALRSALNLPEEVFPVEAFVGMVSDERAIREIG</sequence>
<reference evidence="1" key="1">
    <citation type="journal article" date="2021" name="Front. Microbiol.">
        <title>Comprehensive Comparative Genomics and Phenotyping of Methylobacterium Species.</title>
        <authorList>
            <person name="Alessa O."/>
            <person name="Ogura Y."/>
            <person name="Fujitani Y."/>
            <person name="Takami H."/>
            <person name="Hayashi T."/>
            <person name="Sahin N."/>
            <person name="Tani A."/>
        </authorList>
    </citation>
    <scope>NUCLEOTIDE SEQUENCE</scope>
    <source>
        <strain evidence="1">KCTC 52305</strain>
    </source>
</reference>
<evidence type="ECO:0000313" key="1">
    <source>
        <dbReference type="EMBL" id="GJD51783.1"/>
    </source>
</evidence>
<evidence type="ECO:0000313" key="2">
    <source>
        <dbReference type="Proteomes" id="UP001055167"/>
    </source>
</evidence>
<organism evidence="1 2">
    <name type="scientific">Methylobacterium crusticola</name>
    <dbReference type="NCBI Taxonomy" id="1697972"/>
    <lineage>
        <taxon>Bacteria</taxon>
        <taxon>Pseudomonadati</taxon>
        <taxon>Pseudomonadota</taxon>
        <taxon>Alphaproteobacteria</taxon>
        <taxon>Hyphomicrobiales</taxon>
        <taxon>Methylobacteriaceae</taxon>
        <taxon>Methylobacterium</taxon>
    </lineage>
</organism>
<reference evidence="1" key="2">
    <citation type="submission" date="2021-08" db="EMBL/GenBank/DDBJ databases">
        <authorList>
            <person name="Tani A."/>
            <person name="Ola A."/>
            <person name="Ogura Y."/>
            <person name="Katsura K."/>
            <person name="Hayashi T."/>
        </authorList>
    </citation>
    <scope>NUCLEOTIDE SEQUENCE</scope>
    <source>
        <strain evidence="1">KCTC 52305</strain>
    </source>
</reference>
<dbReference type="EMBL" id="BPQH01000015">
    <property type="protein sequence ID" value="GJD51783.1"/>
    <property type="molecule type" value="Genomic_DNA"/>
</dbReference>